<dbReference type="PROSITE" id="PS50404">
    <property type="entry name" value="GST_NTER"/>
    <property type="match status" value="1"/>
</dbReference>
<comment type="caution">
    <text evidence="3">The sequence shown here is derived from an EMBL/GenBank/DDBJ whole genome shotgun (WGS) entry which is preliminary data.</text>
</comment>
<dbReference type="Pfam" id="PF13409">
    <property type="entry name" value="GST_N_2"/>
    <property type="match status" value="1"/>
</dbReference>
<evidence type="ECO:0000313" key="3">
    <source>
        <dbReference type="EMBL" id="KAF9479949.1"/>
    </source>
</evidence>
<dbReference type="PANTHER" id="PTHR44051">
    <property type="entry name" value="GLUTATHIONE S-TRANSFERASE-RELATED"/>
    <property type="match status" value="1"/>
</dbReference>
<dbReference type="Pfam" id="PF22041">
    <property type="entry name" value="GST_C_7"/>
    <property type="match status" value="1"/>
</dbReference>
<dbReference type="EMBL" id="MU155203">
    <property type="protein sequence ID" value="KAF9479949.1"/>
    <property type="molecule type" value="Genomic_DNA"/>
</dbReference>
<comment type="similarity">
    <text evidence="1">Belongs to the GST superfamily.</text>
</comment>
<dbReference type="OrthoDB" id="4951845at2759"/>
<evidence type="ECO:0000256" key="1">
    <source>
        <dbReference type="ARBA" id="ARBA00007409"/>
    </source>
</evidence>
<organism evidence="3 4">
    <name type="scientific">Pholiota conissans</name>
    <dbReference type="NCBI Taxonomy" id="109636"/>
    <lineage>
        <taxon>Eukaryota</taxon>
        <taxon>Fungi</taxon>
        <taxon>Dikarya</taxon>
        <taxon>Basidiomycota</taxon>
        <taxon>Agaricomycotina</taxon>
        <taxon>Agaricomycetes</taxon>
        <taxon>Agaricomycetidae</taxon>
        <taxon>Agaricales</taxon>
        <taxon>Agaricineae</taxon>
        <taxon>Strophariaceae</taxon>
        <taxon>Pholiota</taxon>
    </lineage>
</organism>
<sequence length="252" mass="28841">MTIIFYDIPSTIGPWSPNTWKVRYCLNFKGLPYKTEWIEYPDIAPRCQQLGIAHTTMKPDGVTPHYTLPAIYDPSTKRYIAESAAIAEYLEEQYPDTPAVFPFDTMGLLIDFKDALNRVGIIAAHQFVRPAIHRILNPASQGFYRTTREQFYGKKLEDVAPKLDTEEGRVEWAKIEATFATVALWYSKNGGKGPFILGDRVSWADFVVGGNLLWFKAAWGEDDKKWKDLMSWQGGVWKTLSDALKEYEKQLD</sequence>
<dbReference type="PANTHER" id="PTHR44051:SF8">
    <property type="entry name" value="GLUTATHIONE S-TRANSFERASE GSTA"/>
    <property type="match status" value="1"/>
</dbReference>
<dbReference type="InterPro" id="IPR054416">
    <property type="entry name" value="GST_UstS-like_C"/>
</dbReference>
<dbReference type="InterPro" id="IPR004045">
    <property type="entry name" value="Glutathione_S-Trfase_N"/>
</dbReference>
<proteinExistence type="inferred from homology"/>
<accession>A0A9P6D131</accession>
<feature type="domain" description="GST N-terminal" evidence="2">
    <location>
        <begin position="6"/>
        <end position="98"/>
    </location>
</feature>
<gene>
    <name evidence="3" type="ORF">BDN70DRAFT_878249</name>
</gene>
<keyword evidence="4" id="KW-1185">Reference proteome</keyword>
<dbReference type="Gene3D" id="3.40.30.10">
    <property type="entry name" value="Glutaredoxin"/>
    <property type="match status" value="1"/>
</dbReference>
<dbReference type="Gene3D" id="1.20.1050.10">
    <property type="match status" value="1"/>
</dbReference>
<dbReference type="InterPro" id="IPR036249">
    <property type="entry name" value="Thioredoxin-like_sf"/>
</dbReference>
<dbReference type="SUPFAM" id="SSF52833">
    <property type="entry name" value="Thioredoxin-like"/>
    <property type="match status" value="1"/>
</dbReference>
<reference evidence="3" key="1">
    <citation type="submission" date="2020-11" db="EMBL/GenBank/DDBJ databases">
        <authorList>
            <consortium name="DOE Joint Genome Institute"/>
            <person name="Ahrendt S."/>
            <person name="Riley R."/>
            <person name="Andreopoulos W."/>
            <person name="Labutti K."/>
            <person name="Pangilinan J."/>
            <person name="Ruiz-Duenas F.J."/>
            <person name="Barrasa J.M."/>
            <person name="Sanchez-Garcia M."/>
            <person name="Camarero S."/>
            <person name="Miyauchi S."/>
            <person name="Serrano A."/>
            <person name="Linde D."/>
            <person name="Babiker R."/>
            <person name="Drula E."/>
            <person name="Ayuso-Fernandez I."/>
            <person name="Pacheco R."/>
            <person name="Padilla G."/>
            <person name="Ferreira P."/>
            <person name="Barriuso J."/>
            <person name="Kellner H."/>
            <person name="Castanera R."/>
            <person name="Alfaro M."/>
            <person name="Ramirez L."/>
            <person name="Pisabarro A.G."/>
            <person name="Kuo A."/>
            <person name="Tritt A."/>
            <person name="Lipzen A."/>
            <person name="He G."/>
            <person name="Yan M."/>
            <person name="Ng V."/>
            <person name="Cullen D."/>
            <person name="Martin F."/>
            <person name="Rosso M.-N."/>
            <person name="Henrissat B."/>
            <person name="Hibbett D."/>
            <person name="Martinez A.T."/>
            <person name="Grigoriev I.V."/>
        </authorList>
    </citation>
    <scope>NUCLEOTIDE SEQUENCE</scope>
    <source>
        <strain evidence="3">CIRM-BRFM 674</strain>
    </source>
</reference>
<dbReference type="SUPFAM" id="SSF47616">
    <property type="entry name" value="GST C-terminal domain-like"/>
    <property type="match status" value="1"/>
</dbReference>
<name>A0A9P6D131_9AGAR</name>
<dbReference type="InterPro" id="IPR036282">
    <property type="entry name" value="Glutathione-S-Trfase_C_sf"/>
</dbReference>
<dbReference type="Proteomes" id="UP000807469">
    <property type="component" value="Unassembled WGS sequence"/>
</dbReference>
<evidence type="ECO:0000313" key="4">
    <source>
        <dbReference type="Proteomes" id="UP000807469"/>
    </source>
</evidence>
<dbReference type="AlphaFoldDB" id="A0A9P6D131"/>
<protein>
    <recommendedName>
        <fullName evidence="2">GST N-terminal domain-containing protein</fullName>
    </recommendedName>
</protein>
<evidence type="ECO:0000259" key="2">
    <source>
        <dbReference type="PROSITE" id="PS50404"/>
    </source>
</evidence>